<accession>A0AAV3NJK7</accession>
<feature type="region of interest" description="Disordered" evidence="1">
    <location>
        <begin position="50"/>
        <end position="72"/>
    </location>
</feature>
<gene>
    <name evidence="2" type="ORF">LIER_00918</name>
</gene>
<protein>
    <submittedName>
        <fullName evidence="2">Uncharacterized protein</fullName>
    </submittedName>
</protein>
<reference evidence="2 3" key="1">
    <citation type="submission" date="2024-01" db="EMBL/GenBank/DDBJ databases">
        <title>The complete chloroplast genome sequence of Lithospermum erythrorhizon: insights into the phylogenetic relationship among Boraginaceae species and the maternal lineages of purple gromwells.</title>
        <authorList>
            <person name="Okada T."/>
            <person name="Watanabe K."/>
        </authorList>
    </citation>
    <scope>NUCLEOTIDE SEQUENCE [LARGE SCALE GENOMIC DNA]</scope>
</reference>
<dbReference type="AlphaFoldDB" id="A0AAV3NJK7"/>
<dbReference type="Proteomes" id="UP001454036">
    <property type="component" value="Unassembled WGS sequence"/>
</dbReference>
<feature type="compositionally biased region" description="Polar residues" evidence="1">
    <location>
        <begin position="50"/>
        <end position="60"/>
    </location>
</feature>
<sequence length="72" mass="8009">MPSYMPNYHPYYGSMMQYSSQPPPYNPYMPLGNENVLNSGTTEIPKFSTQIDLGSMSGVNEETPIAEDSTIP</sequence>
<comment type="caution">
    <text evidence="2">The sequence shown here is derived from an EMBL/GenBank/DDBJ whole genome shotgun (WGS) entry which is preliminary data.</text>
</comment>
<dbReference type="EMBL" id="BAABME010000082">
    <property type="protein sequence ID" value="GAA0139354.1"/>
    <property type="molecule type" value="Genomic_DNA"/>
</dbReference>
<proteinExistence type="predicted"/>
<organism evidence="2 3">
    <name type="scientific">Lithospermum erythrorhizon</name>
    <name type="common">Purple gromwell</name>
    <name type="synonym">Lithospermum officinale var. erythrorhizon</name>
    <dbReference type="NCBI Taxonomy" id="34254"/>
    <lineage>
        <taxon>Eukaryota</taxon>
        <taxon>Viridiplantae</taxon>
        <taxon>Streptophyta</taxon>
        <taxon>Embryophyta</taxon>
        <taxon>Tracheophyta</taxon>
        <taxon>Spermatophyta</taxon>
        <taxon>Magnoliopsida</taxon>
        <taxon>eudicotyledons</taxon>
        <taxon>Gunneridae</taxon>
        <taxon>Pentapetalae</taxon>
        <taxon>asterids</taxon>
        <taxon>lamiids</taxon>
        <taxon>Boraginales</taxon>
        <taxon>Boraginaceae</taxon>
        <taxon>Boraginoideae</taxon>
        <taxon>Lithospermeae</taxon>
        <taxon>Lithospermum</taxon>
    </lineage>
</organism>
<evidence type="ECO:0000313" key="3">
    <source>
        <dbReference type="Proteomes" id="UP001454036"/>
    </source>
</evidence>
<keyword evidence="3" id="KW-1185">Reference proteome</keyword>
<name>A0AAV3NJK7_LITER</name>
<evidence type="ECO:0000313" key="2">
    <source>
        <dbReference type="EMBL" id="GAA0139354.1"/>
    </source>
</evidence>
<evidence type="ECO:0000256" key="1">
    <source>
        <dbReference type="SAM" id="MobiDB-lite"/>
    </source>
</evidence>